<protein>
    <submittedName>
        <fullName evidence="2">Uncharacterized protein</fullName>
    </submittedName>
</protein>
<name>A0A6A6BKE7_9PEZI</name>
<accession>A0A6A6BKE7</accession>
<dbReference type="Proteomes" id="UP000799438">
    <property type="component" value="Unassembled WGS sequence"/>
</dbReference>
<proteinExistence type="predicted"/>
<keyword evidence="3" id="KW-1185">Reference proteome</keyword>
<dbReference type="RefSeq" id="XP_033400301.1">
    <property type="nucleotide sequence ID" value="XM_033540027.1"/>
</dbReference>
<dbReference type="GeneID" id="54297523"/>
<dbReference type="AlphaFoldDB" id="A0A6A6BKE7"/>
<evidence type="ECO:0000313" key="2">
    <source>
        <dbReference type="EMBL" id="KAF2144589.1"/>
    </source>
</evidence>
<feature type="region of interest" description="Disordered" evidence="1">
    <location>
        <begin position="33"/>
        <end position="72"/>
    </location>
</feature>
<gene>
    <name evidence="2" type="ORF">K452DRAFT_284913</name>
</gene>
<feature type="compositionally biased region" description="Basic and acidic residues" evidence="1">
    <location>
        <begin position="47"/>
        <end position="56"/>
    </location>
</feature>
<evidence type="ECO:0000313" key="3">
    <source>
        <dbReference type="Proteomes" id="UP000799438"/>
    </source>
</evidence>
<sequence>MLSLPPRKEAMLLVLQTRASMAAAAATIVRSPVSYQYSQDSAVEEPTTSREARSRDNSSGGDSIRGDDDSDD</sequence>
<reference evidence="2" key="1">
    <citation type="journal article" date="2020" name="Stud. Mycol.">
        <title>101 Dothideomycetes genomes: a test case for predicting lifestyles and emergence of pathogens.</title>
        <authorList>
            <person name="Haridas S."/>
            <person name="Albert R."/>
            <person name="Binder M."/>
            <person name="Bloem J."/>
            <person name="Labutti K."/>
            <person name="Salamov A."/>
            <person name="Andreopoulos B."/>
            <person name="Baker S."/>
            <person name="Barry K."/>
            <person name="Bills G."/>
            <person name="Bluhm B."/>
            <person name="Cannon C."/>
            <person name="Castanera R."/>
            <person name="Culley D."/>
            <person name="Daum C."/>
            <person name="Ezra D."/>
            <person name="Gonzalez J."/>
            <person name="Henrissat B."/>
            <person name="Kuo A."/>
            <person name="Liang C."/>
            <person name="Lipzen A."/>
            <person name="Lutzoni F."/>
            <person name="Magnuson J."/>
            <person name="Mondo S."/>
            <person name="Nolan M."/>
            <person name="Ohm R."/>
            <person name="Pangilinan J."/>
            <person name="Park H.-J."/>
            <person name="Ramirez L."/>
            <person name="Alfaro M."/>
            <person name="Sun H."/>
            <person name="Tritt A."/>
            <person name="Yoshinaga Y."/>
            <person name="Zwiers L.-H."/>
            <person name="Turgeon B."/>
            <person name="Goodwin S."/>
            <person name="Spatafora J."/>
            <person name="Crous P."/>
            <person name="Grigoriev I."/>
        </authorList>
    </citation>
    <scope>NUCLEOTIDE SEQUENCE</scope>
    <source>
        <strain evidence="2">CBS 121167</strain>
    </source>
</reference>
<evidence type="ECO:0000256" key="1">
    <source>
        <dbReference type="SAM" id="MobiDB-lite"/>
    </source>
</evidence>
<organism evidence="2 3">
    <name type="scientific">Aplosporella prunicola CBS 121167</name>
    <dbReference type="NCBI Taxonomy" id="1176127"/>
    <lineage>
        <taxon>Eukaryota</taxon>
        <taxon>Fungi</taxon>
        <taxon>Dikarya</taxon>
        <taxon>Ascomycota</taxon>
        <taxon>Pezizomycotina</taxon>
        <taxon>Dothideomycetes</taxon>
        <taxon>Dothideomycetes incertae sedis</taxon>
        <taxon>Botryosphaeriales</taxon>
        <taxon>Aplosporellaceae</taxon>
        <taxon>Aplosporella</taxon>
    </lineage>
</organism>
<dbReference type="EMBL" id="ML995479">
    <property type="protein sequence ID" value="KAF2144589.1"/>
    <property type="molecule type" value="Genomic_DNA"/>
</dbReference>